<keyword evidence="1" id="KW-0732">Signal</keyword>
<organism evidence="2 3">
    <name type="scientific">Nocardiopsis coralli</name>
    <dbReference type="NCBI Taxonomy" id="2772213"/>
    <lineage>
        <taxon>Bacteria</taxon>
        <taxon>Bacillati</taxon>
        <taxon>Actinomycetota</taxon>
        <taxon>Actinomycetes</taxon>
        <taxon>Streptosporangiales</taxon>
        <taxon>Nocardiopsidaceae</taxon>
        <taxon>Nocardiopsis</taxon>
    </lineage>
</organism>
<evidence type="ECO:0000256" key="1">
    <source>
        <dbReference type="SAM" id="SignalP"/>
    </source>
</evidence>
<dbReference type="RefSeq" id="WP_193123203.1">
    <property type="nucleotide sequence ID" value="NZ_JADBGI010000016.1"/>
</dbReference>
<feature type="chain" id="PRO_5045166506" description="Secreted protein" evidence="1">
    <location>
        <begin position="28"/>
        <end position="218"/>
    </location>
</feature>
<dbReference type="EMBL" id="JADBGI010000016">
    <property type="protein sequence ID" value="MBE3000594.1"/>
    <property type="molecule type" value="Genomic_DNA"/>
</dbReference>
<reference evidence="2 3" key="1">
    <citation type="submission" date="2020-09" db="EMBL/GenBank/DDBJ databases">
        <title>Diversity and distribution of actinomycetes associated with coral in the coast of Hainan.</title>
        <authorList>
            <person name="Li F."/>
        </authorList>
    </citation>
    <scope>NUCLEOTIDE SEQUENCE [LARGE SCALE GENOMIC DNA]</scope>
    <source>
        <strain evidence="2 3">HNM0947</strain>
    </source>
</reference>
<evidence type="ECO:0008006" key="4">
    <source>
        <dbReference type="Google" id="ProtNLM"/>
    </source>
</evidence>
<keyword evidence="3" id="KW-1185">Reference proteome</keyword>
<comment type="caution">
    <text evidence="2">The sequence shown here is derived from an EMBL/GenBank/DDBJ whole genome shotgun (WGS) entry which is preliminary data.</text>
</comment>
<proteinExistence type="predicted"/>
<evidence type="ECO:0000313" key="3">
    <source>
        <dbReference type="Proteomes" id="UP000806528"/>
    </source>
</evidence>
<name>A0ABR9P9T0_9ACTN</name>
<dbReference type="Proteomes" id="UP000806528">
    <property type="component" value="Unassembled WGS sequence"/>
</dbReference>
<evidence type="ECO:0000313" key="2">
    <source>
        <dbReference type="EMBL" id="MBE3000594.1"/>
    </source>
</evidence>
<accession>A0ABR9P9T0</accession>
<gene>
    <name evidence="2" type="ORF">IDM40_18085</name>
</gene>
<protein>
    <recommendedName>
        <fullName evidence="4">Secreted protein</fullName>
    </recommendedName>
</protein>
<sequence>MNWTKKFLAGIAAAPFLLVALAPTATAQEAPSTLEEGQSVTFAVVDAGELPTDGRFDFEELEDAGFAPEDIEAAVTGEDGASADDTAQQNPYEIVDSWNDVDGDEVTMRAGRWSGGDTGFGEYKVEQKHNLGTDAVRAFTQSPDGLEKEHQSGTSYTYSTTVLQVECSWWFFCEVVDTQPTTTVVNFRDARGAPFGVVTSYCDGVQGHCPDWVRNIIA</sequence>
<feature type="signal peptide" evidence="1">
    <location>
        <begin position="1"/>
        <end position="27"/>
    </location>
</feature>